<evidence type="ECO:0000313" key="8">
    <source>
        <dbReference type="Proteomes" id="UP000076580"/>
    </source>
</evidence>
<dbReference type="InParanoid" id="A0A151GJU3"/>
<dbReference type="Proteomes" id="UP000076580">
    <property type="component" value="Chromosome 02"/>
</dbReference>
<reference evidence="7 8" key="1">
    <citation type="journal article" date="2016" name="Sci. Rep.">
        <title>Insights into Adaptations to a Near-Obligate Nematode Endoparasitic Lifestyle from the Finished Genome of Drechmeria coniospora.</title>
        <authorList>
            <person name="Zhang L."/>
            <person name="Zhou Z."/>
            <person name="Guo Q."/>
            <person name="Fokkens L."/>
            <person name="Miskei M."/>
            <person name="Pocsi I."/>
            <person name="Zhang W."/>
            <person name="Chen M."/>
            <person name="Wang L."/>
            <person name="Sun Y."/>
            <person name="Donzelli B.G."/>
            <person name="Gibson D.M."/>
            <person name="Nelson D.R."/>
            <person name="Luo J.G."/>
            <person name="Rep M."/>
            <person name="Liu H."/>
            <person name="Yang S."/>
            <person name="Wang J."/>
            <person name="Krasnoff S.B."/>
            <person name="Xu Y."/>
            <person name="Molnar I."/>
            <person name="Lin M."/>
        </authorList>
    </citation>
    <scope>NUCLEOTIDE SEQUENCE [LARGE SCALE GENOMIC DNA]</scope>
    <source>
        <strain evidence="7 8">ARSEF 6962</strain>
    </source>
</reference>
<feature type="signal peptide" evidence="6">
    <location>
        <begin position="1"/>
        <end position="17"/>
    </location>
</feature>
<dbReference type="AlphaFoldDB" id="A0A151GJU3"/>
<dbReference type="SUPFAM" id="SSF53474">
    <property type="entry name" value="alpha/beta-Hydrolases"/>
    <property type="match status" value="1"/>
</dbReference>
<keyword evidence="2" id="KW-0645">Protease</keyword>
<protein>
    <recommendedName>
        <fullName evidence="9">Serine peptidase</fullName>
    </recommendedName>
</protein>
<evidence type="ECO:0000256" key="6">
    <source>
        <dbReference type="SAM" id="SignalP"/>
    </source>
</evidence>
<dbReference type="Pfam" id="PF05577">
    <property type="entry name" value="Peptidase_S28"/>
    <property type="match status" value="2"/>
</dbReference>
<dbReference type="EMBL" id="LAYC01000002">
    <property type="protein sequence ID" value="KYK57282.1"/>
    <property type="molecule type" value="Genomic_DNA"/>
</dbReference>
<proteinExistence type="inferred from homology"/>
<evidence type="ECO:0000256" key="5">
    <source>
        <dbReference type="ARBA" id="ARBA00023180"/>
    </source>
</evidence>
<dbReference type="InterPro" id="IPR029058">
    <property type="entry name" value="AB_hydrolase_fold"/>
</dbReference>
<dbReference type="GO" id="GO:0008239">
    <property type="term" value="F:dipeptidyl-peptidase activity"/>
    <property type="evidence" value="ECO:0007669"/>
    <property type="project" value="TreeGrafter"/>
</dbReference>
<dbReference type="RefSeq" id="XP_040656634.1">
    <property type="nucleotide sequence ID" value="XM_040801601.1"/>
</dbReference>
<evidence type="ECO:0000313" key="7">
    <source>
        <dbReference type="EMBL" id="KYK57282.1"/>
    </source>
</evidence>
<organism evidence="7 8">
    <name type="scientific">Drechmeria coniospora</name>
    <name type="common">Nematophagous fungus</name>
    <name type="synonym">Meria coniospora</name>
    <dbReference type="NCBI Taxonomy" id="98403"/>
    <lineage>
        <taxon>Eukaryota</taxon>
        <taxon>Fungi</taxon>
        <taxon>Dikarya</taxon>
        <taxon>Ascomycota</taxon>
        <taxon>Pezizomycotina</taxon>
        <taxon>Sordariomycetes</taxon>
        <taxon>Hypocreomycetidae</taxon>
        <taxon>Hypocreales</taxon>
        <taxon>Ophiocordycipitaceae</taxon>
        <taxon>Drechmeria</taxon>
    </lineage>
</organism>
<keyword evidence="4" id="KW-0378">Hydrolase</keyword>
<name>A0A151GJU3_DRECN</name>
<evidence type="ECO:0000256" key="2">
    <source>
        <dbReference type="ARBA" id="ARBA00022670"/>
    </source>
</evidence>
<evidence type="ECO:0000256" key="4">
    <source>
        <dbReference type="ARBA" id="ARBA00022801"/>
    </source>
</evidence>
<dbReference type="GeneID" id="63716932"/>
<dbReference type="GO" id="GO:0070008">
    <property type="term" value="F:serine-type exopeptidase activity"/>
    <property type="evidence" value="ECO:0007669"/>
    <property type="project" value="InterPro"/>
</dbReference>
<dbReference type="PANTHER" id="PTHR11010">
    <property type="entry name" value="PROTEASE S28 PRO-X CARBOXYPEPTIDASE-RELATED"/>
    <property type="match status" value="1"/>
</dbReference>
<accession>A0A151GJU3</accession>
<evidence type="ECO:0000256" key="1">
    <source>
        <dbReference type="ARBA" id="ARBA00011079"/>
    </source>
</evidence>
<evidence type="ECO:0000256" key="3">
    <source>
        <dbReference type="ARBA" id="ARBA00022729"/>
    </source>
</evidence>
<evidence type="ECO:0008006" key="9">
    <source>
        <dbReference type="Google" id="ProtNLM"/>
    </source>
</evidence>
<comment type="similarity">
    <text evidence="1">Belongs to the peptidase S28 family.</text>
</comment>
<dbReference type="Gene3D" id="3.40.50.1820">
    <property type="entry name" value="alpha/beta hydrolase"/>
    <property type="match status" value="2"/>
</dbReference>
<keyword evidence="5" id="KW-0325">Glycoprotein</keyword>
<dbReference type="GO" id="GO:0006508">
    <property type="term" value="P:proteolysis"/>
    <property type="evidence" value="ECO:0007669"/>
    <property type="project" value="UniProtKB-KW"/>
</dbReference>
<feature type="chain" id="PRO_5007580627" description="Serine peptidase" evidence="6">
    <location>
        <begin position="18"/>
        <end position="588"/>
    </location>
</feature>
<sequence length="588" mass="64793">MRCYPLLIAALADLLMAASAPRPAAHYRMPLPVDGQAASVDGQAASVAAKKVGPQVGHFVQPIDHRNPSRGNFTQRFWWNADYYRGPGSPVIMMAPIEDDPSWKVSWMNSSKLPGAFAEAVGGAIVMMEHRYYGESSPVANLTAETLQPVNLDNMIQDIVHFANHVELPFDKAGSSKPDMAPWVLTGCSYAGALTAWTHHFAPGTFWAYHASCATVQAIESYSAYWDAVEAVLPRNCSADMKQVMAHIDDVFTTGTNESRQEIKTRFGFGDLKHDDDFLAALAETLPAWQAGQFFHGDMGVTRMCNYVENIWPADGNGTGHFGTATAEIPGKEGVGGKKAMDGLSKWYRELAIPETCSWYDDYYKDHDKNTVECFDTYNPLSPRYTNTSTSHTWGRQYEWVKCNEPVGGPNATNGIVSKHYTSEYRRRQCDLLFPETNGYKPGLAMGRTVESLNKRTGGWNAVNTTRLMWVNGQYDPWRGLTVAAHERPGGPLNGTTLAPHWILPNASHCSDMWMENGKVNPVIDTFQKQIIKKMTTWVREFYTQHGKAGTASGGGDEEVDATSCTAQGTCGTTVFKCYPPGSADGDD</sequence>
<keyword evidence="8" id="KW-1185">Reference proteome</keyword>
<dbReference type="InterPro" id="IPR008758">
    <property type="entry name" value="Peptidase_S28"/>
</dbReference>
<comment type="caution">
    <text evidence="7">The sequence shown here is derived from an EMBL/GenBank/DDBJ whole genome shotgun (WGS) entry which is preliminary data.</text>
</comment>
<dbReference type="PANTHER" id="PTHR11010:SF23">
    <property type="entry name" value="SERINE PEPTIDASE"/>
    <property type="match status" value="1"/>
</dbReference>
<gene>
    <name evidence="7" type="ORF">DCS_04289</name>
</gene>
<keyword evidence="3 6" id="KW-0732">Signal</keyword>